<dbReference type="RefSeq" id="WP_277866382.1">
    <property type="nucleotide sequence ID" value="NZ_JAKKUT010000002.1"/>
</dbReference>
<reference evidence="1" key="2">
    <citation type="submission" date="2022-01" db="EMBL/GenBank/DDBJ databases">
        <authorList>
            <person name="Zivanovic Y."/>
            <person name="Moreira D."/>
            <person name="Lopez-Garcia P."/>
        </authorList>
    </citation>
    <scope>NUCLEOTIDE SEQUENCE</scope>
    <source>
        <strain evidence="1">G9</strain>
    </source>
</reference>
<protein>
    <submittedName>
        <fullName evidence="1">Uncharacterized protein</fullName>
    </submittedName>
</protein>
<reference evidence="1" key="1">
    <citation type="journal article" date="2022" name="Genome Biol. Evol.">
        <title>A New Gene Family Diagnostic for Intracellular Biomineralization of Amorphous Ca Carbonates by Cyanobacteria.</title>
        <authorList>
            <person name="Benzerara K."/>
            <person name="Duprat E."/>
            <person name="Bitard-Feildel T."/>
            <person name="Caumes G."/>
            <person name="Cassier-Chauvat C."/>
            <person name="Chauvat F."/>
            <person name="Dezi M."/>
            <person name="Diop S.I."/>
            <person name="Gaschignard G."/>
            <person name="Gorgen S."/>
            <person name="Gugger M."/>
            <person name="Lopez-Garcia P."/>
            <person name="Millet M."/>
            <person name="Skouri-Panet F."/>
            <person name="Moreira D."/>
            <person name="Callebaut I."/>
        </authorList>
    </citation>
    <scope>NUCLEOTIDE SEQUENCE</scope>
    <source>
        <strain evidence="1">G9</strain>
    </source>
</reference>
<organism evidence="1 2">
    <name type="scientific">Candidatus Synechococcus calcipolaris G9</name>
    <dbReference type="NCBI Taxonomy" id="1497997"/>
    <lineage>
        <taxon>Bacteria</taxon>
        <taxon>Bacillati</taxon>
        <taxon>Cyanobacteriota</taxon>
        <taxon>Cyanophyceae</taxon>
        <taxon>Synechococcales</taxon>
        <taxon>Synechococcaceae</taxon>
        <taxon>Synechococcus</taxon>
    </lineage>
</organism>
<dbReference type="EMBL" id="JAKKUT010000002">
    <property type="protein sequence ID" value="MDG2990472.1"/>
    <property type="molecule type" value="Genomic_DNA"/>
</dbReference>
<evidence type="ECO:0000313" key="2">
    <source>
        <dbReference type="Proteomes" id="UP001154265"/>
    </source>
</evidence>
<dbReference type="Proteomes" id="UP001154265">
    <property type="component" value="Unassembled WGS sequence"/>
</dbReference>
<sequence>MKQTRGFVKIFKKALILAILQSFGYTQGIMAQSVPRLRAGRLYPEIREQLINRGWQPIVNEELLEATTTTPVVAHLLRQNYTELISCLPIGIDVCAFQFRNRRGDVLEISTVHLPITPDGTLSSWALRRVSR</sequence>
<gene>
    <name evidence="1" type="ORF">L3556_05925</name>
</gene>
<evidence type="ECO:0000313" key="1">
    <source>
        <dbReference type="EMBL" id="MDG2990472.1"/>
    </source>
</evidence>
<name>A0ABT6EYL7_9SYNE</name>
<accession>A0ABT6EYL7</accession>
<proteinExistence type="predicted"/>
<keyword evidence="2" id="KW-1185">Reference proteome</keyword>
<comment type="caution">
    <text evidence="1">The sequence shown here is derived from an EMBL/GenBank/DDBJ whole genome shotgun (WGS) entry which is preliminary data.</text>
</comment>